<dbReference type="SMART" id="SM01065">
    <property type="entry name" value="CBM_2"/>
    <property type="match status" value="1"/>
</dbReference>
<gene>
    <name evidence="13" type="ORF">CVIRNUC_003913</name>
</gene>
<dbReference type="Pfam" id="PF00686">
    <property type="entry name" value="CBM_20"/>
    <property type="match status" value="1"/>
</dbReference>
<dbReference type="Pfam" id="PF22973">
    <property type="entry name" value="GWD1_pHisD"/>
    <property type="match status" value="1"/>
</dbReference>
<dbReference type="GO" id="GO:0016301">
    <property type="term" value="F:kinase activity"/>
    <property type="evidence" value="ECO:0007669"/>
    <property type="project" value="UniProtKB-KW"/>
</dbReference>
<dbReference type="PROSITE" id="PS51166">
    <property type="entry name" value="CBM20"/>
    <property type="match status" value="1"/>
</dbReference>
<dbReference type="Proteomes" id="UP001314263">
    <property type="component" value="Unassembled WGS sequence"/>
</dbReference>
<evidence type="ECO:0000259" key="12">
    <source>
        <dbReference type="PROSITE" id="PS51166"/>
    </source>
</evidence>
<dbReference type="EMBL" id="CAUYUE010000005">
    <property type="protein sequence ID" value="CAK0771948.1"/>
    <property type="molecule type" value="Genomic_DNA"/>
</dbReference>
<feature type="compositionally biased region" description="Low complexity" evidence="11">
    <location>
        <begin position="771"/>
        <end position="790"/>
    </location>
</feature>
<feature type="domain" description="CBM20" evidence="12">
    <location>
        <begin position="35"/>
        <end position="137"/>
    </location>
</feature>
<organism evidence="13 14">
    <name type="scientific">Coccomyxa viridis</name>
    <dbReference type="NCBI Taxonomy" id="1274662"/>
    <lineage>
        <taxon>Eukaryota</taxon>
        <taxon>Viridiplantae</taxon>
        <taxon>Chlorophyta</taxon>
        <taxon>core chlorophytes</taxon>
        <taxon>Trebouxiophyceae</taxon>
        <taxon>Trebouxiophyceae incertae sedis</taxon>
        <taxon>Coccomyxaceae</taxon>
        <taxon>Coccomyxa</taxon>
    </lineage>
</organism>
<name>A0AAV1I0C2_9CHLO</name>
<feature type="region of interest" description="Disordered" evidence="11">
    <location>
        <begin position="770"/>
        <end position="794"/>
    </location>
</feature>
<dbReference type="InterPro" id="IPR013783">
    <property type="entry name" value="Ig-like_fold"/>
</dbReference>
<evidence type="ECO:0000256" key="8">
    <source>
        <dbReference type="ARBA" id="ARBA00022840"/>
    </source>
</evidence>
<keyword evidence="6" id="KW-0547">Nucleotide-binding</keyword>
<keyword evidence="5" id="KW-0479">Metal-binding</keyword>
<dbReference type="SUPFAM" id="SSF49452">
    <property type="entry name" value="Starch-binding domain-like"/>
    <property type="match status" value="1"/>
</dbReference>
<dbReference type="InterPro" id="IPR002044">
    <property type="entry name" value="CBM20"/>
</dbReference>
<keyword evidence="7" id="KW-0418">Kinase</keyword>
<evidence type="ECO:0000256" key="11">
    <source>
        <dbReference type="SAM" id="MobiDB-lite"/>
    </source>
</evidence>
<feature type="compositionally biased region" description="Polar residues" evidence="11">
    <location>
        <begin position="187"/>
        <end position="199"/>
    </location>
</feature>
<comment type="similarity">
    <text evidence="2">Belongs to the PEP-utilizing enzyme family.</text>
</comment>
<proteinExistence type="inferred from homology"/>
<dbReference type="InterPro" id="IPR013815">
    <property type="entry name" value="ATP_grasp_subdomain_1"/>
</dbReference>
<protein>
    <recommendedName>
        <fullName evidence="12">CBM20 domain-containing protein</fullName>
    </recommendedName>
</protein>
<dbReference type="Pfam" id="PF01326">
    <property type="entry name" value="PPDK_N"/>
    <property type="match status" value="1"/>
</dbReference>
<dbReference type="GO" id="GO:0046872">
    <property type="term" value="F:metal ion binding"/>
    <property type="evidence" value="ECO:0007669"/>
    <property type="project" value="UniProtKB-KW"/>
</dbReference>
<reference evidence="13 14" key="1">
    <citation type="submission" date="2023-10" db="EMBL/GenBank/DDBJ databases">
        <authorList>
            <person name="Maclean D."/>
            <person name="Macfadyen A."/>
        </authorList>
    </citation>
    <scope>NUCLEOTIDE SEQUENCE [LARGE SCALE GENOMIC DNA]</scope>
</reference>
<dbReference type="InterPro" id="IPR054481">
    <property type="entry name" value="GWD1_pHisD"/>
</dbReference>
<evidence type="ECO:0000256" key="1">
    <source>
        <dbReference type="ARBA" id="ARBA00001946"/>
    </source>
</evidence>
<evidence type="ECO:0000256" key="3">
    <source>
        <dbReference type="ARBA" id="ARBA00011738"/>
    </source>
</evidence>
<feature type="region of interest" description="Disordered" evidence="11">
    <location>
        <begin position="142"/>
        <end position="209"/>
    </location>
</feature>
<comment type="cofactor">
    <cofactor evidence="1">
        <name>Mg(2+)</name>
        <dbReference type="ChEBI" id="CHEBI:18420"/>
    </cofactor>
</comment>
<evidence type="ECO:0000256" key="6">
    <source>
        <dbReference type="ARBA" id="ARBA00022741"/>
    </source>
</evidence>
<dbReference type="Gene3D" id="2.60.40.10">
    <property type="entry name" value="Immunoglobulins"/>
    <property type="match status" value="1"/>
</dbReference>
<dbReference type="Gene3D" id="3.30.470.20">
    <property type="entry name" value="ATP-grasp fold, B domain"/>
    <property type="match status" value="1"/>
</dbReference>
<evidence type="ECO:0000313" key="13">
    <source>
        <dbReference type="EMBL" id="CAK0771948.1"/>
    </source>
</evidence>
<keyword evidence="8" id="KW-0067">ATP-binding</keyword>
<keyword evidence="10" id="KW-0119">Carbohydrate metabolism</keyword>
<evidence type="ECO:0000256" key="10">
    <source>
        <dbReference type="ARBA" id="ARBA00023277"/>
    </source>
</evidence>
<dbReference type="GO" id="GO:2001070">
    <property type="term" value="F:starch binding"/>
    <property type="evidence" value="ECO:0007669"/>
    <property type="project" value="InterPro"/>
</dbReference>
<dbReference type="AlphaFoldDB" id="A0AAV1I0C2"/>
<dbReference type="Gene3D" id="3.30.1490.20">
    <property type="entry name" value="ATP-grasp fold, A domain"/>
    <property type="match status" value="1"/>
</dbReference>
<evidence type="ECO:0000313" key="14">
    <source>
        <dbReference type="Proteomes" id="UP001314263"/>
    </source>
</evidence>
<accession>A0AAV1I0C2</accession>
<evidence type="ECO:0000256" key="2">
    <source>
        <dbReference type="ARBA" id="ARBA00007837"/>
    </source>
</evidence>
<comment type="subunit">
    <text evidence="3">Homodimer.</text>
</comment>
<evidence type="ECO:0000256" key="9">
    <source>
        <dbReference type="ARBA" id="ARBA00022842"/>
    </source>
</evidence>
<dbReference type="InterPro" id="IPR002192">
    <property type="entry name" value="PPDK_AMP/ATP-bd"/>
</dbReference>
<sequence length="1129" mass="120858">MRCHHHALAGTAPLSCSWRCRRVTSPSCNRIRLQCTASSEGAVTFTTQRGLRYGEFHKIVGGHPSLGNWDVDAAPEMSWSDGDTWRMDVQLPANQQIEFKCVKVAGEHVEWEGGGNRTVQISDGPCSVAFEWGDEGSLRIELSNGKAPSQNGITKAAPHQEAPHQENESVPPPSNGARPSDERLPHQQWTGRSTQFMQSNDHRREREGVWNTEGLEGPALDLVKGDEDSGSWLKKLQLVKDVLVSKASGAPDLDTLANAYIYLQFISTGAIECVEGGGHYRPNKHAELSRDIFKALERLLEKRDTAQEVRLLARKTHTKLPSFNAEFTASTPLTRIRDIAHRSDIPHDLKQEIKHTIQNKLHRNAGPEDLVATEEMLGRITAPGAEYSGDFVEQFKVFTAELRDFFNAGSLADLLNALRPSLDDSGSQVLDRFLEAKEKVDGGAAVNQEEQENDCINDFHALTSVRAMLADGLRGGLRNDASDDSIAMRQRWRLAEIRSEDHAFVLISRFINHLDGRGGAQALSEAGSDKAWSLPLGAAILGIRQLGLNGWDAPECLALENELGAWQQEGHLAEPVNALRLKASLERLQRLTQSYADAMIDIFPQRASQLGRALGLDQDRITVFTEAEIRASVVFQLSKLVTLLLKAARLNTGAGAWDAIVAGEAHGRLVAVDRLEAGALPEGSSDPVVLLVKAASGDEEVGAAGANLKGVILRHSLPHLSHLGVRARQERVAFATCEDEDTLREEIESLLGKQVSLSVSAAAVTMREHAAPSSSSAAGATAESSSSNGARPAANAGAVKKLKNAKIVLLEKATPKNCGAKAAACAELAKVAASADFSTPAGVCLPFGCMEAAIKEAGRDGEFGQLLGEAESARLEGGALDGACTALQRLVSGVTLKGKVLKQACNSFPADATLIARSSANVEDLAGMSGAGLYESLAGIPAQEPEALGRAVSEVWASLYTRRAVLSRRAAGVPQADATMAVLIQEQLKPEYSFILHTQSPVSADEDALYAELAAGLGETLASGTRGSPWRISVSHSTGDAKTQSFANFSHALVGAAPGKASESHSGYKKSVVDYSKQDLSRSEDHRKAVGKKLAAVGAALEKAFKGPQDVEGALVGSDVYIVQTRPQP</sequence>
<dbReference type="CDD" id="cd05467">
    <property type="entry name" value="CBM20"/>
    <property type="match status" value="1"/>
</dbReference>
<keyword evidence="9" id="KW-0460">Magnesium</keyword>
<dbReference type="SUPFAM" id="SSF56059">
    <property type="entry name" value="Glutathione synthetase ATP-binding domain-like"/>
    <property type="match status" value="1"/>
</dbReference>
<dbReference type="PANTHER" id="PTHR47453">
    <property type="entry name" value="PHOSPHOGLUCAN, WATER DIKINASE, CHLOROPLASTIC"/>
    <property type="match status" value="1"/>
</dbReference>
<comment type="caution">
    <text evidence="13">The sequence shown here is derived from an EMBL/GenBank/DDBJ whole genome shotgun (WGS) entry which is preliminary data.</text>
</comment>
<keyword evidence="4" id="KW-0808">Transferase</keyword>
<evidence type="ECO:0000256" key="7">
    <source>
        <dbReference type="ARBA" id="ARBA00022777"/>
    </source>
</evidence>
<dbReference type="PANTHER" id="PTHR47453:SF1">
    <property type="entry name" value="PHOSPHOGLUCAN, WATER DIKINASE, CHLOROPLASTIC"/>
    <property type="match status" value="1"/>
</dbReference>
<dbReference type="GO" id="GO:0005524">
    <property type="term" value="F:ATP binding"/>
    <property type="evidence" value="ECO:0007669"/>
    <property type="project" value="UniProtKB-KW"/>
</dbReference>
<dbReference type="InterPro" id="IPR013784">
    <property type="entry name" value="Carb-bd-like_fold"/>
</dbReference>
<evidence type="ECO:0000256" key="4">
    <source>
        <dbReference type="ARBA" id="ARBA00022679"/>
    </source>
</evidence>
<keyword evidence="14" id="KW-1185">Reference proteome</keyword>
<evidence type="ECO:0000256" key="5">
    <source>
        <dbReference type="ARBA" id="ARBA00022723"/>
    </source>
</evidence>